<dbReference type="PANTHER" id="PTHR35561">
    <property type="entry name" value="RNA 2',3'-CYCLIC PHOSPHODIESTERASE"/>
    <property type="match status" value="1"/>
</dbReference>
<dbReference type="InterPro" id="IPR009097">
    <property type="entry name" value="Cyclic_Pdiesterase"/>
</dbReference>
<feature type="non-terminal residue" evidence="2">
    <location>
        <position position="94"/>
    </location>
</feature>
<gene>
    <name evidence="2" type="ORF">TPC1_14500</name>
</gene>
<organism evidence="2">
    <name type="scientific">Trepomonas sp. PC1</name>
    <dbReference type="NCBI Taxonomy" id="1076344"/>
    <lineage>
        <taxon>Eukaryota</taxon>
        <taxon>Metamonada</taxon>
        <taxon>Diplomonadida</taxon>
        <taxon>Hexamitidae</taxon>
        <taxon>Hexamitinae</taxon>
        <taxon>Trepomonas</taxon>
    </lineage>
</organism>
<name>A0A146KD59_9EUKA</name>
<dbReference type="GO" id="GO:0004113">
    <property type="term" value="F:2',3'-cyclic-nucleotide 3'-phosphodiesterase activity"/>
    <property type="evidence" value="ECO:0007669"/>
    <property type="project" value="InterPro"/>
</dbReference>
<keyword evidence="2" id="KW-0436">Ligase</keyword>
<dbReference type="Pfam" id="PF13563">
    <property type="entry name" value="2_5_RNA_ligase2"/>
    <property type="match status" value="1"/>
</dbReference>
<dbReference type="Gene3D" id="3.90.1140.10">
    <property type="entry name" value="Cyclic phosphodiesterase"/>
    <property type="match status" value="1"/>
</dbReference>
<dbReference type="PANTHER" id="PTHR35561:SF1">
    <property type="entry name" value="RNA 2',3'-CYCLIC PHOSPHODIESTERASE"/>
    <property type="match status" value="1"/>
</dbReference>
<dbReference type="GO" id="GO:0008664">
    <property type="term" value="F:RNA 2',3'-cyclic 3'-phosphodiesterase activity"/>
    <property type="evidence" value="ECO:0007669"/>
    <property type="project" value="InterPro"/>
</dbReference>
<reference evidence="2" key="1">
    <citation type="submission" date="2015-07" db="EMBL/GenBank/DDBJ databases">
        <title>Adaptation to a free-living lifestyle via gene acquisitions in the diplomonad Trepomonas sp. PC1.</title>
        <authorList>
            <person name="Xu F."/>
            <person name="Jerlstrom-Hultqvist J."/>
            <person name="Kolisko M."/>
            <person name="Simpson A.G.B."/>
            <person name="Roger A.J."/>
            <person name="Svard S.G."/>
            <person name="Andersson J.O."/>
        </authorList>
    </citation>
    <scope>NUCLEOTIDE SEQUENCE</scope>
    <source>
        <strain evidence="2">PC1</strain>
    </source>
</reference>
<dbReference type="SUPFAM" id="SSF55144">
    <property type="entry name" value="LigT-like"/>
    <property type="match status" value="1"/>
</dbReference>
<protein>
    <submittedName>
        <fullName evidence="2">2'-5' RNA ligase</fullName>
    </submittedName>
</protein>
<evidence type="ECO:0000256" key="1">
    <source>
        <dbReference type="ARBA" id="ARBA00022801"/>
    </source>
</evidence>
<keyword evidence="1" id="KW-0378">Hydrolase</keyword>
<dbReference type="GO" id="GO:0016874">
    <property type="term" value="F:ligase activity"/>
    <property type="evidence" value="ECO:0007669"/>
    <property type="project" value="UniProtKB-KW"/>
</dbReference>
<dbReference type="AlphaFoldDB" id="A0A146KD59"/>
<feature type="non-terminal residue" evidence="2">
    <location>
        <position position="1"/>
    </location>
</feature>
<dbReference type="InterPro" id="IPR004175">
    <property type="entry name" value="RNA_CPDase"/>
</dbReference>
<sequence length="94" mass="11212">FERQHQINVLWVSLEPHIQIVNLHDQIDKSLKGLGHENRKYNPHLTLARVKEVINKESLQQKFKQEFQKAEWVVDSFQLMQSERAGYKVIAEFK</sequence>
<accession>A0A146KD59</accession>
<evidence type="ECO:0000313" key="2">
    <source>
        <dbReference type="EMBL" id="JAP93279.1"/>
    </source>
</evidence>
<dbReference type="EMBL" id="GDID01003327">
    <property type="protein sequence ID" value="JAP93279.1"/>
    <property type="molecule type" value="Transcribed_RNA"/>
</dbReference>
<proteinExistence type="predicted"/>